<feature type="compositionally biased region" description="Low complexity" evidence="1">
    <location>
        <begin position="143"/>
        <end position="152"/>
    </location>
</feature>
<reference evidence="2" key="1">
    <citation type="journal article" date="2022" name="bioRxiv">
        <title>Sequencing and chromosome-scale assembly of the giantPleurodeles waltlgenome.</title>
        <authorList>
            <person name="Brown T."/>
            <person name="Elewa A."/>
            <person name="Iarovenko S."/>
            <person name="Subramanian E."/>
            <person name="Araus A.J."/>
            <person name="Petzold A."/>
            <person name="Susuki M."/>
            <person name="Suzuki K.-i.T."/>
            <person name="Hayashi T."/>
            <person name="Toyoda A."/>
            <person name="Oliveira C."/>
            <person name="Osipova E."/>
            <person name="Leigh N.D."/>
            <person name="Simon A."/>
            <person name="Yun M.H."/>
        </authorList>
    </citation>
    <scope>NUCLEOTIDE SEQUENCE</scope>
    <source>
        <strain evidence="2">20211129_DDA</strain>
        <tissue evidence="2">Liver</tissue>
    </source>
</reference>
<evidence type="ECO:0000313" key="3">
    <source>
        <dbReference type="Proteomes" id="UP001066276"/>
    </source>
</evidence>
<name>A0AAV7WAD4_PLEWA</name>
<proteinExistence type="predicted"/>
<feature type="region of interest" description="Disordered" evidence="1">
    <location>
        <begin position="1"/>
        <end position="42"/>
    </location>
</feature>
<feature type="region of interest" description="Disordered" evidence="1">
    <location>
        <begin position="133"/>
        <end position="369"/>
    </location>
</feature>
<comment type="caution">
    <text evidence="2">The sequence shown here is derived from an EMBL/GenBank/DDBJ whole genome shotgun (WGS) entry which is preliminary data.</text>
</comment>
<sequence length="497" mass="52104">MGKDKAPSHAQAQTKMDCFTTLQGRAARSGGPPRVSDSAGPLQPDLATILKAIQVSKKAPGKRVSEVQIDVALLHQDLRNVAAPVRSPWTRGTLHQDTRHHTSSITVVATSGAGPVAGVCRCSKWVSATPEAPSARHSVPHAGSAPQQGSRQPGPPPGAPVVSPYLRGWGRRARTHPRSPSHRPPRSREHKAFHEQPCSNPQAGGGPPRLPSRGRLAPPQTARGPTPSRVSAHSLSPAPDINAATGPRPRGSPAASDGLRQARSGLHRCSGRPHGSPHSLPVNLPRGEAQDNRRSLGPSGADGSSRVRPPESPSAAARVFTARPTGARVSVHSAGVPGASPSTRDGRRASQLPSGARPESRSRPLLDSRASFNLDGGDLLASRDILHFSRAPAQMHSGAQVARSPPPHRRHVSRHIGPQGARVPDCRAGVSGILHRAVAPAGEPPTSGSAERRGPDRHFEFIEPAAAGAITAQICRGWFQGGSLGSRSRWAPPGQRQ</sequence>
<protein>
    <submittedName>
        <fullName evidence="2">Uncharacterized protein</fullName>
    </submittedName>
</protein>
<evidence type="ECO:0000256" key="1">
    <source>
        <dbReference type="SAM" id="MobiDB-lite"/>
    </source>
</evidence>
<dbReference type="Proteomes" id="UP001066276">
    <property type="component" value="Chromosome 1_2"/>
</dbReference>
<feature type="region of interest" description="Disordered" evidence="1">
    <location>
        <begin position="394"/>
        <end position="425"/>
    </location>
</feature>
<organism evidence="2 3">
    <name type="scientific">Pleurodeles waltl</name>
    <name type="common">Iberian ribbed newt</name>
    <dbReference type="NCBI Taxonomy" id="8319"/>
    <lineage>
        <taxon>Eukaryota</taxon>
        <taxon>Metazoa</taxon>
        <taxon>Chordata</taxon>
        <taxon>Craniata</taxon>
        <taxon>Vertebrata</taxon>
        <taxon>Euteleostomi</taxon>
        <taxon>Amphibia</taxon>
        <taxon>Batrachia</taxon>
        <taxon>Caudata</taxon>
        <taxon>Salamandroidea</taxon>
        <taxon>Salamandridae</taxon>
        <taxon>Pleurodelinae</taxon>
        <taxon>Pleurodeles</taxon>
    </lineage>
</organism>
<gene>
    <name evidence="2" type="ORF">NDU88_004941</name>
</gene>
<keyword evidence="3" id="KW-1185">Reference proteome</keyword>
<dbReference type="AlphaFoldDB" id="A0AAV7WAD4"/>
<accession>A0AAV7WAD4</accession>
<dbReference type="EMBL" id="JANPWB010000002">
    <property type="protein sequence ID" value="KAJ1209567.1"/>
    <property type="molecule type" value="Genomic_DNA"/>
</dbReference>
<feature type="compositionally biased region" description="Basic residues" evidence="1">
    <location>
        <begin position="169"/>
        <end position="185"/>
    </location>
</feature>
<evidence type="ECO:0000313" key="2">
    <source>
        <dbReference type="EMBL" id="KAJ1209567.1"/>
    </source>
</evidence>